<dbReference type="AlphaFoldDB" id="A0A7H1MBB7"/>
<protein>
    <submittedName>
        <fullName evidence="2">Uncharacterized protein</fullName>
    </submittedName>
</protein>
<proteinExistence type="predicted"/>
<evidence type="ECO:0000256" key="1">
    <source>
        <dbReference type="SAM" id="MobiDB-lite"/>
    </source>
</evidence>
<dbReference type="EMBL" id="CP060414">
    <property type="protein sequence ID" value="QNT58932.1"/>
    <property type="molecule type" value="Genomic_DNA"/>
</dbReference>
<evidence type="ECO:0000313" key="2">
    <source>
        <dbReference type="EMBL" id="QNT58932.1"/>
    </source>
</evidence>
<reference evidence="2" key="1">
    <citation type="submission" date="2024-06" db="EMBL/GenBank/DDBJ databases">
        <title>Complete Genome Sequence of mouse commensal type strain Neisseria musculi.</title>
        <authorList>
            <person name="Thapa E."/>
            <person name="Aluvathingal J."/>
            <person name="Nadendla S."/>
            <person name="Mehta A."/>
            <person name="Tettelin H."/>
            <person name="Weyand N.J."/>
        </authorList>
    </citation>
    <scope>NUCLEOTIDE SEQUENCE</scope>
    <source>
        <strain evidence="2">NW831</strain>
    </source>
</reference>
<dbReference type="Proteomes" id="UP000516412">
    <property type="component" value="Chromosome"/>
</dbReference>
<evidence type="ECO:0000313" key="3">
    <source>
        <dbReference type="Proteomes" id="UP000516412"/>
    </source>
</evidence>
<gene>
    <name evidence="2" type="ORF">H7A79_2669</name>
</gene>
<organism evidence="2 3">
    <name type="scientific">Neisseria musculi</name>
    <dbReference type="NCBI Taxonomy" id="1815583"/>
    <lineage>
        <taxon>Bacteria</taxon>
        <taxon>Pseudomonadati</taxon>
        <taxon>Pseudomonadota</taxon>
        <taxon>Betaproteobacteria</taxon>
        <taxon>Neisseriales</taxon>
        <taxon>Neisseriaceae</taxon>
        <taxon>Neisseria</taxon>
    </lineage>
</organism>
<accession>A0A7H1MBB7</accession>
<sequence>MLTQPANNPCKNVCSWRYTEQTLPSPQQEHRRLLESQMETLIKGLPEQTKMQARINFYSSRVEEKLRQVQKPEPPGQSEISFER</sequence>
<keyword evidence="3" id="KW-1185">Reference proteome</keyword>
<name>A0A7H1MBB7_9NEIS</name>
<feature type="region of interest" description="Disordered" evidence="1">
    <location>
        <begin position="65"/>
        <end position="84"/>
    </location>
</feature>
<dbReference type="KEGG" id="nmus:H7A79_2669"/>